<keyword evidence="2" id="KW-0560">Oxidoreductase</keyword>
<evidence type="ECO:0000256" key="3">
    <source>
        <dbReference type="SAM" id="MobiDB-lite"/>
    </source>
</evidence>
<dbReference type="InterPro" id="IPR013149">
    <property type="entry name" value="ADH-like_C"/>
</dbReference>
<evidence type="ECO:0000313" key="6">
    <source>
        <dbReference type="Proteomes" id="UP000246740"/>
    </source>
</evidence>
<protein>
    <submittedName>
        <fullName evidence="5">Quinone oxidoreductase putative</fullName>
    </submittedName>
</protein>
<dbReference type="Gene3D" id="3.40.50.720">
    <property type="entry name" value="NAD(P)-binding Rossmann-like Domain"/>
    <property type="match status" value="1"/>
</dbReference>
<dbReference type="Proteomes" id="UP000246740">
    <property type="component" value="Unassembled WGS sequence"/>
</dbReference>
<dbReference type="InterPro" id="IPR011032">
    <property type="entry name" value="GroES-like_sf"/>
</dbReference>
<evidence type="ECO:0000256" key="1">
    <source>
        <dbReference type="ARBA" id="ARBA00022857"/>
    </source>
</evidence>
<gene>
    <name evidence="5" type="ORF">BCV70DRAFT_197180</name>
</gene>
<dbReference type="EMBL" id="KZ819188">
    <property type="protein sequence ID" value="PWZ02932.1"/>
    <property type="molecule type" value="Genomic_DNA"/>
</dbReference>
<organism evidence="5 6">
    <name type="scientific">Testicularia cyperi</name>
    <dbReference type="NCBI Taxonomy" id="1882483"/>
    <lineage>
        <taxon>Eukaryota</taxon>
        <taxon>Fungi</taxon>
        <taxon>Dikarya</taxon>
        <taxon>Basidiomycota</taxon>
        <taxon>Ustilaginomycotina</taxon>
        <taxon>Ustilaginomycetes</taxon>
        <taxon>Ustilaginales</taxon>
        <taxon>Anthracoideaceae</taxon>
        <taxon>Testicularia</taxon>
    </lineage>
</organism>
<dbReference type="Pfam" id="PF08240">
    <property type="entry name" value="ADH_N"/>
    <property type="match status" value="1"/>
</dbReference>
<keyword evidence="6" id="KW-1185">Reference proteome</keyword>
<proteinExistence type="predicted"/>
<evidence type="ECO:0000313" key="5">
    <source>
        <dbReference type="EMBL" id="PWZ02932.1"/>
    </source>
</evidence>
<reference evidence="5 6" key="1">
    <citation type="journal article" date="2018" name="Mol. Biol. Evol.">
        <title>Broad Genomic Sampling Reveals a Smut Pathogenic Ancestry of the Fungal Clade Ustilaginomycotina.</title>
        <authorList>
            <person name="Kijpornyongpan T."/>
            <person name="Mondo S.J."/>
            <person name="Barry K."/>
            <person name="Sandor L."/>
            <person name="Lee J."/>
            <person name="Lipzen A."/>
            <person name="Pangilinan J."/>
            <person name="LaButti K."/>
            <person name="Hainaut M."/>
            <person name="Henrissat B."/>
            <person name="Grigoriev I.V."/>
            <person name="Spatafora J.W."/>
            <person name="Aime M.C."/>
        </authorList>
    </citation>
    <scope>NUCLEOTIDE SEQUENCE [LARGE SCALE GENOMIC DNA]</scope>
    <source>
        <strain evidence="5 6">MCA 3645</strain>
    </source>
</reference>
<dbReference type="Gene3D" id="3.90.180.10">
    <property type="entry name" value="Medium-chain alcohol dehydrogenases, catalytic domain"/>
    <property type="match status" value="1"/>
</dbReference>
<dbReference type="NCBIfam" id="TIGR02824">
    <property type="entry name" value="quinone_pig3"/>
    <property type="match status" value="1"/>
</dbReference>
<dbReference type="OrthoDB" id="203908at2759"/>
<name>A0A317XXU2_9BASI</name>
<dbReference type="GO" id="GO:0016651">
    <property type="term" value="F:oxidoreductase activity, acting on NAD(P)H"/>
    <property type="evidence" value="ECO:0007669"/>
    <property type="project" value="TreeGrafter"/>
</dbReference>
<dbReference type="CDD" id="cd05276">
    <property type="entry name" value="p53_inducible_oxidoreductase"/>
    <property type="match status" value="1"/>
</dbReference>
<dbReference type="STRING" id="1882483.A0A317XXU2"/>
<dbReference type="Pfam" id="PF00107">
    <property type="entry name" value="ADH_zinc_N"/>
    <property type="match status" value="1"/>
</dbReference>
<dbReference type="PANTHER" id="PTHR48106:SF18">
    <property type="entry name" value="QUINONE OXIDOREDUCTASE PIG3"/>
    <property type="match status" value="1"/>
</dbReference>
<dbReference type="SMART" id="SM00829">
    <property type="entry name" value="PKS_ER"/>
    <property type="match status" value="1"/>
</dbReference>
<evidence type="ECO:0000259" key="4">
    <source>
        <dbReference type="SMART" id="SM00829"/>
    </source>
</evidence>
<keyword evidence="1" id="KW-0521">NADP</keyword>
<dbReference type="InterPro" id="IPR036291">
    <property type="entry name" value="NAD(P)-bd_dom_sf"/>
</dbReference>
<feature type="domain" description="Enoyl reductase (ER)" evidence="4">
    <location>
        <begin position="110"/>
        <end position="441"/>
    </location>
</feature>
<dbReference type="AlphaFoldDB" id="A0A317XXU2"/>
<dbReference type="SUPFAM" id="SSF51735">
    <property type="entry name" value="NAD(P)-binding Rossmann-fold domains"/>
    <property type="match status" value="1"/>
</dbReference>
<dbReference type="SUPFAM" id="SSF50129">
    <property type="entry name" value="GroES-like"/>
    <property type="match status" value="1"/>
</dbReference>
<sequence length="446" mass="47841">MQLAARNAVAVAVNIPKRVVSASALSRDPLRVAISSKGLGLHQARTIVSTGRTSRPVTAAGRPTTPTSTRFSDIHKRDSGPLSRIPIRAMSSQPSIPSTMKAILVKDGKGPSDSLYMGEAPVPKPGDDEVLVKIKAFGLNRMDIMQREGNYPLPPHAPEIMGVEFSGTVVATNNLKDVEFKVGQEVFGLAVGGAYAEYIKVPARMVLEKPKELDWIQAAAIPENYLTAFQALRTISQLKPGEDVLIHAGASGVGLAAIQLAKAFGANKVYVTAGSEEKIQFCQDIGADKGFNYKAGDWAEELAKHTGAKGPSGSVDVIVDFIGAPYFNGNLASLKRDGRMVMLAFMGGAKVKDSVIAQLLFKRLRIEGSTLRSRTVDYQSDLVQGFVQEKGLERLITGSCSDGGNKSDGARLVIHKVYDWKDIKQAHDEMEANKNVGKIVITIDGA</sequence>
<evidence type="ECO:0000256" key="2">
    <source>
        <dbReference type="ARBA" id="ARBA00023002"/>
    </source>
</evidence>
<accession>A0A317XXU2</accession>
<dbReference type="InterPro" id="IPR020843">
    <property type="entry name" value="ER"/>
</dbReference>
<dbReference type="InParanoid" id="A0A317XXU2"/>
<dbReference type="InterPro" id="IPR013154">
    <property type="entry name" value="ADH-like_N"/>
</dbReference>
<dbReference type="InterPro" id="IPR014189">
    <property type="entry name" value="Quinone_OxRdtase_PIG3"/>
</dbReference>
<dbReference type="PANTHER" id="PTHR48106">
    <property type="entry name" value="QUINONE OXIDOREDUCTASE PIG3-RELATED"/>
    <property type="match status" value="1"/>
</dbReference>
<dbReference type="GO" id="GO:0070402">
    <property type="term" value="F:NADPH binding"/>
    <property type="evidence" value="ECO:0007669"/>
    <property type="project" value="TreeGrafter"/>
</dbReference>
<feature type="region of interest" description="Disordered" evidence="3">
    <location>
        <begin position="50"/>
        <end position="78"/>
    </location>
</feature>